<gene>
    <name evidence="2" type="ORF">V3328_13360</name>
</gene>
<dbReference type="Pfam" id="PF01965">
    <property type="entry name" value="DJ-1_PfpI"/>
    <property type="match status" value="1"/>
</dbReference>
<dbReference type="EC" id="4.2.1.-" evidence="2"/>
<dbReference type="InterPro" id="IPR002818">
    <property type="entry name" value="DJ-1/PfpI"/>
</dbReference>
<dbReference type="EMBL" id="JAZHOF010000005">
    <property type="protein sequence ID" value="MEJ8572472.1"/>
    <property type="molecule type" value="Genomic_DNA"/>
</dbReference>
<evidence type="ECO:0000259" key="1">
    <source>
        <dbReference type="Pfam" id="PF01965"/>
    </source>
</evidence>
<dbReference type="RefSeq" id="WP_340330173.1">
    <property type="nucleotide sequence ID" value="NZ_JAZHOF010000005.1"/>
</dbReference>
<sequence length="228" mass="24034">MAGNRKVGIYIFENMTMIDGYAPLQFFALAPGVDVFTFARTSEPLMCDAGVLLTPHYGFADCPDIDVLVVPGGGNVLAQMQDPEVIAFIKAAGEKADYVTSVCTGSLILAEAGLLDGHKAATHWAFTEALANYPNVEQVDERVCISGNRITGGGMTAGLDFALTVISEVIEEPAAHVMQLLFEYRPAPPFASGGPETAPQFAVEAVRGQVGQLAGDLFAYTATKKAAA</sequence>
<comment type="caution">
    <text evidence="2">The sequence shown here is derived from an EMBL/GenBank/DDBJ whole genome shotgun (WGS) entry which is preliminary data.</text>
</comment>
<proteinExistence type="predicted"/>
<dbReference type="Gene3D" id="3.40.50.880">
    <property type="match status" value="1"/>
</dbReference>
<feature type="domain" description="DJ-1/PfpI" evidence="1">
    <location>
        <begin position="5"/>
        <end position="167"/>
    </location>
</feature>
<protein>
    <submittedName>
        <fullName evidence="2">DJ-1/PfpI family protein</fullName>
        <ecNumber evidence="2">4.2.1.-</ecNumber>
    </submittedName>
</protein>
<name>A0AAW9RFQ5_9HYPH</name>
<dbReference type="InterPro" id="IPR029062">
    <property type="entry name" value="Class_I_gatase-like"/>
</dbReference>
<dbReference type="AlphaFoldDB" id="A0AAW9RFQ5"/>
<dbReference type="PANTHER" id="PTHR43130:SF2">
    <property type="entry name" value="DJ-1_PFPI DOMAIN-CONTAINING PROTEIN"/>
    <property type="match status" value="1"/>
</dbReference>
<keyword evidence="2" id="KW-0456">Lyase</keyword>
<dbReference type="SUPFAM" id="SSF52317">
    <property type="entry name" value="Class I glutamine amidotransferase-like"/>
    <property type="match status" value="1"/>
</dbReference>
<dbReference type="CDD" id="cd03139">
    <property type="entry name" value="GATase1_PfpI_2"/>
    <property type="match status" value="1"/>
</dbReference>
<keyword evidence="3" id="KW-1185">Reference proteome</keyword>
<organism evidence="2 3">
    <name type="scientific">Microbaculum marinum</name>
    <dbReference type="NCBI Taxonomy" id="1764581"/>
    <lineage>
        <taxon>Bacteria</taxon>
        <taxon>Pseudomonadati</taxon>
        <taxon>Pseudomonadota</taxon>
        <taxon>Alphaproteobacteria</taxon>
        <taxon>Hyphomicrobiales</taxon>
        <taxon>Tepidamorphaceae</taxon>
        <taxon>Microbaculum</taxon>
    </lineage>
</organism>
<dbReference type="GO" id="GO:0006355">
    <property type="term" value="P:regulation of DNA-templated transcription"/>
    <property type="evidence" value="ECO:0007669"/>
    <property type="project" value="TreeGrafter"/>
</dbReference>
<accession>A0AAW9RFQ5</accession>
<dbReference type="Proteomes" id="UP001378188">
    <property type="component" value="Unassembled WGS sequence"/>
</dbReference>
<dbReference type="InterPro" id="IPR052158">
    <property type="entry name" value="INH-QAR"/>
</dbReference>
<dbReference type="PANTHER" id="PTHR43130">
    <property type="entry name" value="ARAC-FAMILY TRANSCRIPTIONAL REGULATOR"/>
    <property type="match status" value="1"/>
</dbReference>
<evidence type="ECO:0000313" key="2">
    <source>
        <dbReference type="EMBL" id="MEJ8572472.1"/>
    </source>
</evidence>
<reference evidence="2 3" key="1">
    <citation type="submission" date="2024-02" db="EMBL/GenBank/DDBJ databases">
        <title>Genome analysis and characterization of Microbaculum marinisediminis sp. nov., isolated from marine sediment.</title>
        <authorList>
            <person name="Du Z.-J."/>
            <person name="Ye Y.-Q."/>
            <person name="Zhang Z.-R."/>
            <person name="Yuan S.-M."/>
            <person name="Zhang X.-Y."/>
        </authorList>
    </citation>
    <scope>NUCLEOTIDE SEQUENCE [LARGE SCALE GENOMIC DNA]</scope>
    <source>
        <strain evidence="2 3">SDUM1044001</strain>
    </source>
</reference>
<dbReference type="GO" id="GO:0016829">
    <property type="term" value="F:lyase activity"/>
    <property type="evidence" value="ECO:0007669"/>
    <property type="project" value="UniProtKB-KW"/>
</dbReference>
<evidence type="ECO:0000313" key="3">
    <source>
        <dbReference type="Proteomes" id="UP001378188"/>
    </source>
</evidence>